<accession>A0A6A5Y2R6</accession>
<dbReference type="EMBL" id="ML978067">
    <property type="protein sequence ID" value="KAF2019845.1"/>
    <property type="molecule type" value="Genomic_DNA"/>
</dbReference>
<evidence type="ECO:0000256" key="1">
    <source>
        <dbReference type="ARBA" id="ARBA00022723"/>
    </source>
</evidence>
<dbReference type="RefSeq" id="XP_033388184.1">
    <property type="nucleotide sequence ID" value="XM_033523292.1"/>
</dbReference>
<evidence type="ECO:0000313" key="5">
    <source>
        <dbReference type="EMBL" id="KAF2019845.1"/>
    </source>
</evidence>
<dbReference type="Pfam" id="PF04082">
    <property type="entry name" value="Fungal_trans"/>
    <property type="match status" value="1"/>
</dbReference>
<keyword evidence="2" id="KW-0539">Nucleus</keyword>
<protein>
    <recommendedName>
        <fullName evidence="4">Zn(2)-C6 fungal-type domain-containing protein</fullName>
    </recommendedName>
</protein>
<feature type="region of interest" description="Disordered" evidence="3">
    <location>
        <begin position="85"/>
        <end position="119"/>
    </location>
</feature>
<dbReference type="Proteomes" id="UP000799778">
    <property type="component" value="Unassembled WGS sequence"/>
</dbReference>
<dbReference type="CDD" id="cd12148">
    <property type="entry name" value="fungal_TF_MHR"/>
    <property type="match status" value="1"/>
</dbReference>
<evidence type="ECO:0000259" key="4">
    <source>
        <dbReference type="PROSITE" id="PS50048"/>
    </source>
</evidence>
<keyword evidence="1" id="KW-0479">Metal-binding</keyword>
<dbReference type="PANTHER" id="PTHR46910:SF32">
    <property type="entry name" value="TRANSCRIPTION FACTOR DOMAIN-CONTAINING PROTEIN-RELATED"/>
    <property type="match status" value="1"/>
</dbReference>
<dbReference type="GO" id="GO:0003677">
    <property type="term" value="F:DNA binding"/>
    <property type="evidence" value="ECO:0007669"/>
    <property type="project" value="InterPro"/>
</dbReference>
<dbReference type="AlphaFoldDB" id="A0A6A5Y2R6"/>
<evidence type="ECO:0000256" key="3">
    <source>
        <dbReference type="SAM" id="MobiDB-lite"/>
    </source>
</evidence>
<dbReference type="PANTHER" id="PTHR46910">
    <property type="entry name" value="TRANSCRIPTION FACTOR PDR1"/>
    <property type="match status" value="1"/>
</dbReference>
<dbReference type="PROSITE" id="PS00463">
    <property type="entry name" value="ZN2_CY6_FUNGAL_1"/>
    <property type="match status" value="1"/>
</dbReference>
<gene>
    <name evidence="5" type="ORF">BU24DRAFT_341891</name>
</gene>
<dbReference type="Pfam" id="PF00172">
    <property type="entry name" value="Zn_clus"/>
    <property type="match status" value="1"/>
</dbReference>
<dbReference type="GO" id="GO:0008270">
    <property type="term" value="F:zinc ion binding"/>
    <property type="evidence" value="ECO:0007669"/>
    <property type="project" value="InterPro"/>
</dbReference>
<feature type="compositionally biased region" description="Polar residues" evidence="3">
    <location>
        <begin position="110"/>
        <end position="119"/>
    </location>
</feature>
<dbReference type="GO" id="GO:0006351">
    <property type="term" value="P:DNA-templated transcription"/>
    <property type="evidence" value="ECO:0007669"/>
    <property type="project" value="InterPro"/>
</dbReference>
<dbReference type="Gene3D" id="4.10.240.10">
    <property type="entry name" value="Zn(2)-C6 fungal-type DNA-binding domain"/>
    <property type="match status" value="1"/>
</dbReference>
<dbReference type="SMART" id="SM00066">
    <property type="entry name" value="GAL4"/>
    <property type="match status" value="1"/>
</dbReference>
<evidence type="ECO:0000256" key="2">
    <source>
        <dbReference type="ARBA" id="ARBA00023242"/>
    </source>
</evidence>
<proteinExistence type="predicted"/>
<dbReference type="GO" id="GO:0000981">
    <property type="term" value="F:DNA-binding transcription factor activity, RNA polymerase II-specific"/>
    <property type="evidence" value="ECO:0007669"/>
    <property type="project" value="InterPro"/>
</dbReference>
<sequence>MLEEPPAKRTRRSASRGEAARTSQACTSCRERKIKCSGIQPCRYCLKRQFECIFPENVRKKMYSVAYVEDLERLVSSIEERENSNIAIQPERSTVPSSPSPVDQEGLTETGGSSQASPILMDSTMSSSVHFGSRIRGLPTNLNTSIQIAASLPTESPDNVYNLEPDASKVLHNLENIDWPSEEQAHDLLNTVLASIGRVQHLIDPRAFSDRLSSFYDGFPAQNVSDDLWYVEMLMVFSLGGLLQGKLKEGSSFPGADYFLGAINRLPSLCTLRNADTLAVEIMGLFVFFLQCSDRKDDAYVYVSTTKAGVALRLALSNGLARDKTTQAMPRSQKTHRNRLWWTIYMQERRLAAATGNPIGVSDDDITVPLPTDSPGFYSTMALNLNIQIARITGKIIQSVYSHKPTSERRYLRRVQHILSELAQIWKSMPSEYTLNFSQPLTVTRTRATLHLMLFQAMALTTRPILLHLATSKSNGMNIDALLADTSPLQKLSATCIEAAGRSLDMLLALRQQGLLGNS</sequence>
<feature type="domain" description="Zn(2)-C6 fungal-type" evidence="4">
    <location>
        <begin position="25"/>
        <end position="54"/>
    </location>
</feature>
<dbReference type="SUPFAM" id="SSF57701">
    <property type="entry name" value="Zn2/Cys6 DNA-binding domain"/>
    <property type="match status" value="1"/>
</dbReference>
<dbReference type="InterPro" id="IPR001138">
    <property type="entry name" value="Zn2Cys6_DnaBD"/>
</dbReference>
<dbReference type="CDD" id="cd00067">
    <property type="entry name" value="GAL4"/>
    <property type="match status" value="1"/>
</dbReference>
<reference evidence="5" key="1">
    <citation type="journal article" date="2020" name="Stud. Mycol.">
        <title>101 Dothideomycetes genomes: a test case for predicting lifestyles and emergence of pathogens.</title>
        <authorList>
            <person name="Haridas S."/>
            <person name="Albert R."/>
            <person name="Binder M."/>
            <person name="Bloem J."/>
            <person name="Labutti K."/>
            <person name="Salamov A."/>
            <person name="Andreopoulos B."/>
            <person name="Baker S."/>
            <person name="Barry K."/>
            <person name="Bills G."/>
            <person name="Bluhm B."/>
            <person name="Cannon C."/>
            <person name="Castanera R."/>
            <person name="Culley D."/>
            <person name="Daum C."/>
            <person name="Ezra D."/>
            <person name="Gonzalez J."/>
            <person name="Henrissat B."/>
            <person name="Kuo A."/>
            <person name="Liang C."/>
            <person name="Lipzen A."/>
            <person name="Lutzoni F."/>
            <person name="Magnuson J."/>
            <person name="Mondo S."/>
            <person name="Nolan M."/>
            <person name="Ohm R."/>
            <person name="Pangilinan J."/>
            <person name="Park H.-J."/>
            <person name="Ramirez L."/>
            <person name="Alfaro M."/>
            <person name="Sun H."/>
            <person name="Tritt A."/>
            <person name="Yoshinaga Y."/>
            <person name="Zwiers L.-H."/>
            <person name="Turgeon B."/>
            <person name="Goodwin S."/>
            <person name="Spatafora J."/>
            <person name="Crous P."/>
            <person name="Grigoriev I."/>
        </authorList>
    </citation>
    <scope>NUCLEOTIDE SEQUENCE</scope>
    <source>
        <strain evidence="5">CBS 175.79</strain>
    </source>
</reference>
<keyword evidence="6" id="KW-1185">Reference proteome</keyword>
<dbReference type="InterPro" id="IPR050987">
    <property type="entry name" value="AtrR-like"/>
</dbReference>
<feature type="compositionally biased region" description="Polar residues" evidence="3">
    <location>
        <begin position="85"/>
        <end position="101"/>
    </location>
</feature>
<dbReference type="InterPro" id="IPR007219">
    <property type="entry name" value="XnlR_reg_dom"/>
</dbReference>
<dbReference type="PROSITE" id="PS50048">
    <property type="entry name" value="ZN2_CY6_FUNGAL_2"/>
    <property type="match status" value="1"/>
</dbReference>
<dbReference type="OrthoDB" id="3266505at2759"/>
<evidence type="ECO:0000313" key="6">
    <source>
        <dbReference type="Proteomes" id="UP000799778"/>
    </source>
</evidence>
<dbReference type="InterPro" id="IPR036864">
    <property type="entry name" value="Zn2-C6_fun-type_DNA-bd_sf"/>
</dbReference>
<dbReference type="GeneID" id="54280689"/>
<dbReference type="SMART" id="SM00906">
    <property type="entry name" value="Fungal_trans"/>
    <property type="match status" value="1"/>
</dbReference>
<organism evidence="5 6">
    <name type="scientific">Aaosphaeria arxii CBS 175.79</name>
    <dbReference type="NCBI Taxonomy" id="1450172"/>
    <lineage>
        <taxon>Eukaryota</taxon>
        <taxon>Fungi</taxon>
        <taxon>Dikarya</taxon>
        <taxon>Ascomycota</taxon>
        <taxon>Pezizomycotina</taxon>
        <taxon>Dothideomycetes</taxon>
        <taxon>Pleosporomycetidae</taxon>
        <taxon>Pleosporales</taxon>
        <taxon>Pleosporales incertae sedis</taxon>
        <taxon>Aaosphaeria</taxon>
    </lineage>
</organism>
<feature type="region of interest" description="Disordered" evidence="3">
    <location>
        <begin position="1"/>
        <end position="22"/>
    </location>
</feature>
<name>A0A6A5Y2R6_9PLEO</name>